<accession>A0ABX8W8U5</accession>
<feature type="transmembrane region" description="Helical" evidence="4">
    <location>
        <begin position="384"/>
        <end position="408"/>
    </location>
</feature>
<keyword evidence="4" id="KW-0812">Transmembrane</keyword>
<evidence type="ECO:0000313" key="7">
    <source>
        <dbReference type="Proteomes" id="UP000826550"/>
    </source>
</evidence>
<dbReference type="SUPFAM" id="SSF53448">
    <property type="entry name" value="Nucleotide-diphospho-sugar transferases"/>
    <property type="match status" value="1"/>
</dbReference>
<gene>
    <name evidence="6" type="ORF">GYM71_07695</name>
</gene>
<feature type="transmembrane region" description="Helical" evidence="4">
    <location>
        <begin position="318"/>
        <end position="341"/>
    </location>
</feature>
<comment type="similarity">
    <text evidence="1">Belongs to the glycosyltransferase 2 family.</text>
</comment>
<dbReference type="PANTHER" id="PTHR43630">
    <property type="entry name" value="POLY-BETA-1,6-N-ACETYL-D-GLUCOSAMINE SYNTHASE"/>
    <property type="match status" value="1"/>
</dbReference>
<feature type="domain" description="Glycosyltransferase 2-like" evidence="5">
    <location>
        <begin position="60"/>
        <end position="231"/>
    </location>
</feature>
<protein>
    <submittedName>
        <fullName evidence="6">Glycosyltransferase</fullName>
    </submittedName>
</protein>
<organism evidence="6 7">
    <name type="scientific">Lactobacillus panisapium</name>
    <dbReference type="NCBI Taxonomy" id="2012495"/>
    <lineage>
        <taxon>Bacteria</taxon>
        <taxon>Bacillati</taxon>
        <taxon>Bacillota</taxon>
        <taxon>Bacilli</taxon>
        <taxon>Lactobacillales</taxon>
        <taxon>Lactobacillaceae</taxon>
        <taxon>Lactobacillus</taxon>
    </lineage>
</organism>
<dbReference type="EMBL" id="CP048268">
    <property type="protein sequence ID" value="QYN53306.1"/>
    <property type="molecule type" value="Genomic_DNA"/>
</dbReference>
<evidence type="ECO:0000259" key="5">
    <source>
        <dbReference type="Pfam" id="PF00535"/>
    </source>
</evidence>
<keyword evidence="3" id="KW-0808">Transferase</keyword>
<dbReference type="RefSeq" id="WP_220220046.1">
    <property type="nucleotide sequence ID" value="NZ_CP048268.1"/>
</dbReference>
<proteinExistence type="inferred from homology"/>
<keyword evidence="7" id="KW-1185">Reference proteome</keyword>
<keyword evidence="4" id="KW-1133">Transmembrane helix</keyword>
<dbReference type="CDD" id="cd06423">
    <property type="entry name" value="CESA_like"/>
    <property type="match status" value="1"/>
</dbReference>
<dbReference type="Proteomes" id="UP000826550">
    <property type="component" value="Chromosome"/>
</dbReference>
<name>A0ABX8W8U5_9LACO</name>
<dbReference type="Pfam" id="PF00535">
    <property type="entry name" value="Glycos_transf_2"/>
    <property type="match status" value="1"/>
</dbReference>
<feature type="transmembrane region" description="Helical" evidence="4">
    <location>
        <begin position="347"/>
        <end position="375"/>
    </location>
</feature>
<keyword evidence="4" id="KW-0472">Membrane</keyword>
<feature type="transmembrane region" description="Helical" evidence="4">
    <location>
        <begin position="14"/>
        <end position="37"/>
    </location>
</feature>
<evidence type="ECO:0000256" key="2">
    <source>
        <dbReference type="ARBA" id="ARBA00022676"/>
    </source>
</evidence>
<evidence type="ECO:0000256" key="1">
    <source>
        <dbReference type="ARBA" id="ARBA00006739"/>
    </source>
</evidence>
<dbReference type="PANTHER" id="PTHR43630:SF1">
    <property type="entry name" value="POLY-BETA-1,6-N-ACETYL-D-GLUCOSAMINE SYNTHASE"/>
    <property type="match status" value="1"/>
</dbReference>
<dbReference type="InterPro" id="IPR001173">
    <property type="entry name" value="Glyco_trans_2-like"/>
</dbReference>
<evidence type="ECO:0000256" key="3">
    <source>
        <dbReference type="ARBA" id="ARBA00022679"/>
    </source>
</evidence>
<evidence type="ECO:0000313" key="6">
    <source>
        <dbReference type="EMBL" id="QYN53306.1"/>
    </source>
</evidence>
<evidence type="ECO:0000256" key="4">
    <source>
        <dbReference type="SAM" id="Phobius"/>
    </source>
</evidence>
<keyword evidence="2" id="KW-0328">Glycosyltransferase</keyword>
<dbReference type="InterPro" id="IPR029044">
    <property type="entry name" value="Nucleotide-diphossugar_trans"/>
</dbReference>
<dbReference type="Gene3D" id="3.90.550.10">
    <property type="entry name" value="Spore Coat Polysaccharide Biosynthesis Protein SpsA, Chain A"/>
    <property type="match status" value="1"/>
</dbReference>
<sequence length="427" mass="48483">MYLTWLNFKIVPQFLFLILVSYPILGGLAWFIGGLCYKYVFQNKRKKFAMIPPEKEPMITIMIPAHNEEVSLAETIHYLLTQLNYTNYELLVIDDGSTDQTPTILAKLQKQYAKLRVIRLEQNHGKAHAFNVGLAFARGDLVLSNDADTIPEPDALKRYVNYFNSPEGQNIAAVTSNVEVRNRTKLITKSITVEFSSIVGIIKRAEMGVFGSIFAYSGANTMYRKSALMDVGLFRQDRATEDISIAWDHQLNNWLAVFAPDIISYTLVPENLRDLYHQRKRWAKGGTEVWLTNLLRVLRHPLKNLGEVLMLFDQTLSICWAFFFWISTAIFAVLATSALLTQNWSSLAYLCFSALILISFEMLAGIMQLVTALVIDKRGNKIKYLLFAPIYLLCLWVINTITIITTFIPAVKTIMGHGSGTWVSPSR</sequence>
<reference evidence="6 7" key="1">
    <citation type="submission" date="2020-01" db="EMBL/GenBank/DDBJ databases">
        <title>Vast differences in strain-level diversity in the gut microbiota of two closely related honey bee species.</title>
        <authorList>
            <person name="Ellegaard K.M."/>
            <person name="Suenami S."/>
            <person name="Miyazaki R."/>
            <person name="Engel P."/>
        </authorList>
    </citation>
    <scope>NUCLEOTIDE SEQUENCE [LARGE SCALE GENOMIC DNA]</scope>
    <source>
        <strain evidence="6 7">ESL0416</strain>
    </source>
</reference>